<feature type="transmembrane region" description="Helical" evidence="1">
    <location>
        <begin position="12"/>
        <end position="37"/>
    </location>
</feature>
<dbReference type="AlphaFoldDB" id="A0A3B1AH89"/>
<sequence>MKCNKSQQGMTAIGWLLVLAILGVFLIIGIKLVPVYISGYSLYSSMEAMETNPKLQGIPSRYLRKKVMAIVDLNYVRDVRPEDVTITRKGKGYEVTIAYDVYRPILGNLSLLVEWEKTVTIP</sequence>
<evidence type="ECO:0000313" key="2">
    <source>
        <dbReference type="EMBL" id="VAX01031.1"/>
    </source>
</evidence>
<keyword evidence="1" id="KW-0472">Membrane</keyword>
<dbReference type="EMBL" id="UOFR01000081">
    <property type="protein sequence ID" value="VAX01031.1"/>
    <property type="molecule type" value="Genomic_DNA"/>
</dbReference>
<keyword evidence="1" id="KW-0812">Transmembrane</keyword>
<dbReference type="Pfam" id="PF16137">
    <property type="entry name" value="DUF4845"/>
    <property type="match status" value="1"/>
</dbReference>
<name>A0A3B1AH89_9ZZZZ</name>
<protein>
    <recommendedName>
        <fullName evidence="3">DUF4845 domain-containing protein</fullName>
    </recommendedName>
</protein>
<accession>A0A3B1AH89</accession>
<evidence type="ECO:0000256" key="1">
    <source>
        <dbReference type="SAM" id="Phobius"/>
    </source>
</evidence>
<gene>
    <name evidence="2" type="ORF">MNBD_GAMMA21-2887</name>
</gene>
<keyword evidence="1" id="KW-1133">Transmembrane helix</keyword>
<organism evidence="2">
    <name type="scientific">hydrothermal vent metagenome</name>
    <dbReference type="NCBI Taxonomy" id="652676"/>
    <lineage>
        <taxon>unclassified sequences</taxon>
        <taxon>metagenomes</taxon>
        <taxon>ecological metagenomes</taxon>
    </lineage>
</organism>
<evidence type="ECO:0008006" key="3">
    <source>
        <dbReference type="Google" id="ProtNLM"/>
    </source>
</evidence>
<reference evidence="2" key="1">
    <citation type="submission" date="2018-06" db="EMBL/GenBank/DDBJ databases">
        <authorList>
            <person name="Zhirakovskaya E."/>
        </authorList>
    </citation>
    <scope>NUCLEOTIDE SEQUENCE</scope>
</reference>
<dbReference type="InterPro" id="IPR032314">
    <property type="entry name" value="DUF4845"/>
</dbReference>
<proteinExistence type="predicted"/>